<dbReference type="PANTHER" id="PTHR43179:SF7">
    <property type="entry name" value="RHAMNOSYLTRANSFERASE WBBL"/>
    <property type="match status" value="1"/>
</dbReference>
<dbReference type="GO" id="GO:0016740">
    <property type="term" value="F:transferase activity"/>
    <property type="evidence" value="ECO:0007669"/>
    <property type="project" value="UniProtKB-KW"/>
</dbReference>
<dbReference type="RefSeq" id="WP_176946300.1">
    <property type="nucleotide sequence ID" value="NZ_FNBT01000002.1"/>
</dbReference>
<dbReference type="InterPro" id="IPR029044">
    <property type="entry name" value="Nucleotide-diphossugar_trans"/>
</dbReference>
<evidence type="ECO:0000313" key="3">
    <source>
        <dbReference type="EMBL" id="SDF26983.1"/>
    </source>
</evidence>
<dbReference type="Gene3D" id="3.90.550.10">
    <property type="entry name" value="Spore Coat Polysaccharide Biosynthesis Protein SpsA, Chain A"/>
    <property type="match status" value="1"/>
</dbReference>
<protein>
    <submittedName>
        <fullName evidence="3">Glycosyltransferase, GT2 family</fullName>
    </submittedName>
</protein>
<dbReference type="Pfam" id="PF00535">
    <property type="entry name" value="Glycos_transf_2"/>
    <property type="match status" value="1"/>
</dbReference>
<name>A0A1G7JPZ1_9ACTN</name>
<accession>A0A1G7JPZ1</accession>
<dbReference type="InterPro" id="IPR001173">
    <property type="entry name" value="Glyco_trans_2-like"/>
</dbReference>
<feature type="domain" description="Glycosyltransferase 2-like" evidence="2">
    <location>
        <begin position="13"/>
        <end position="133"/>
    </location>
</feature>
<evidence type="ECO:0000256" key="1">
    <source>
        <dbReference type="SAM" id="MobiDB-lite"/>
    </source>
</evidence>
<dbReference type="Proteomes" id="UP000199406">
    <property type="component" value="Unassembled WGS sequence"/>
</dbReference>
<feature type="region of interest" description="Disordered" evidence="1">
    <location>
        <begin position="319"/>
        <end position="344"/>
    </location>
</feature>
<dbReference type="AlphaFoldDB" id="A0A1G7JPZ1"/>
<organism evidence="3 4">
    <name type="scientific">Blastococcus aurantiacus</name>
    <dbReference type="NCBI Taxonomy" id="1550231"/>
    <lineage>
        <taxon>Bacteria</taxon>
        <taxon>Bacillati</taxon>
        <taxon>Actinomycetota</taxon>
        <taxon>Actinomycetes</taxon>
        <taxon>Geodermatophilales</taxon>
        <taxon>Geodermatophilaceae</taxon>
        <taxon>Blastococcus</taxon>
    </lineage>
</organism>
<keyword evidence="4" id="KW-1185">Reference proteome</keyword>
<evidence type="ECO:0000313" key="4">
    <source>
        <dbReference type="Proteomes" id="UP000199406"/>
    </source>
</evidence>
<dbReference type="PANTHER" id="PTHR43179">
    <property type="entry name" value="RHAMNOSYLTRANSFERASE WBBL"/>
    <property type="match status" value="1"/>
</dbReference>
<gene>
    <name evidence="3" type="ORF">SAMN05660662_1647</name>
</gene>
<dbReference type="EMBL" id="FNBT01000002">
    <property type="protein sequence ID" value="SDF26983.1"/>
    <property type="molecule type" value="Genomic_DNA"/>
</dbReference>
<dbReference type="STRING" id="1550231.SAMN05660662_1647"/>
<keyword evidence="3" id="KW-0808">Transferase</keyword>
<reference evidence="4" key="1">
    <citation type="submission" date="2016-10" db="EMBL/GenBank/DDBJ databases">
        <authorList>
            <person name="Varghese N."/>
            <person name="Submissions S."/>
        </authorList>
    </citation>
    <scope>NUCLEOTIDE SEQUENCE [LARGE SCALE GENOMIC DNA]</scope>
    <source>
        <strain evidence="4">DSM 44268</strain>
    </source>
</reference>
<proteinExistence type="predicted"/>
<dbReference type="SUPFAM" id="SSF53448">
    <property type="entry name" value="Nucleotide-diphospho-sugar transferases"/>
    <property type="match status" value="1"/>
</dbReference>
<evidence type="ECO:0000259" key="2">
    <source>
        <dbReference type="Pfam" id="PF00535"/>
    </source>
</evidence>
<sequence length="344" mass="36450">MSGAAVHGGALGIVVVNYGSAALIERNLGSVDLAGLPVRVVVVDNFSTDRARDEIAGLAAARGWQLVALPSNGGFAAGVNAGIEAARAHGCVAFLLLNPDAVVAADVIEELRRHSLREPAALISPRVVDPAGNVYFAGARVFLDSGRIRGGRSDGALPVAPGRRARAASGPAHEWVSGACVVVHDDLLQRIGPLDERYFLYWEDVDLSVRCVAAGGTLVVRDDLTAVHDAGGTQGPTRGEAKSALYYYFNCRNRLLFAALLLPRRQLVRWMWATPAVSREILLRGGRRQLLYRPSLAWAAVRGSAAGLRTAAAALLRPPAGHDARPVTPPARALVPDLPREGLR</sequence>